<feature type="region of interest" description="Disordered" evidence="3">
    <location>
        <begin position="1"/>
        <end position="44"/>
    </location>
</feature>
<feature type="region of interest" description="Disordered" evidence="3">
    <location>
        <begin position="66"/>
        <end position="103"/>
    </location>
</feature>
<sequence>MGEFPGFDGSSEDQGQIEIPSIPEIAPDGVGGDFLYAQPPEGGHEGIFLEVPQLPGDGGIFQELPELPGDDRIFQEPPDLPRDDGIFLEAPELPGDDRIFQEPPDLPRDDGIFLEAPELPGDDRIFLEVLDTAGYESDRPAEDRGDEGERKQRAEGREREYSEAPEQPLMSYDFNDQELVVIHDLADLAEADLKKGADLNVLIAIWITAERLGPGGFSVLADLLHDRWQQDDEGKFTTSLDVFLAVLRDKGGHAVAETVKGFIADELWQQWSEVDALRASIGPFGDRAVPADERVWVEHLSGDSKEQSDPDPMVHARVGSFILDCLPVVGDIKGVMEAIAGEDILGNKLETWERILGVLPLLPPIGKLFRMADKVDDVGDIAKQVDDAGDIAKPADRSLDAHRRAQESGGPAASNVSPDDVGPHPAIVDDFWLKGERERGRQIQDHLARAEYQEYLETDSLPGYEKARNFPLVDFVSADHTHSVSIKTHNPFAKTFASGDTIYDLVNHADELAYHAPGSRVTLDIRVPPGTPDHVTEELRETILEIVDSERLEVIVRTFP</sequence>
<evidence type="ECO:0000313" key="5">
    <source>
        <dbReference type="EMBL" id="MBE1561683.1"/>
    </source>
</evidence>
<reference evidence="5 6" key="1">
    <citation type="submission" date="2020-10" db="EMBL/GenBank/DDBJ databases">
        <title>Sequencing the genomes of 1000 actinobacteria strains.</title>
        <authorList>
            <person name="Klenk H.-P."/>
        </authorList>
    </citation>
    <scope>NUCLEOTIDE SEQUENCE [LARGE SCALE GENOMIC DNA]</scope>
    <source>
        <strain evidence="5 6">DSM 43748</strain>
    </source>
</reference>
<dbReference type="Proteomes" id="UP000661607">
    <property type="component" value="Unassembled WGS sequence"/>
</dbReference>
<feature type="compositionally biased region" description="Basic and acidic residues" evidence="3">
    <location>
        <begin position="69"/>
        <end position="85"/>
    </location>
</feature>
<evidence type="ECO:0000259" key="4">
    <source>
        <dbReference type="Pfam" id="PF14449"/>
    </source>
</evidence>
<feature type="compositionally biased region" description="Basic and acidic residues" evidence="3">
    <location>
        <begin position="136"/>
        <end position="162"/>
    </location>
</feature>
<feature type="region of interest" description="Disordered" evidence="3">
    <location>
        <begin position="136"/>
        <end position="168"/>
    </location>
</feature>
<feature type="domain" description="Pre-toxin TG" evidence="4">
    <location>
        <begin position="318"/>
        <end position="373"/>
    </location>
</feature>
<dbReference type="Pfam" id="PF14449">
    <property type="entry name" value="PT-TG"/>
    <property type="match status" value="1"/>
</dbReference>
<dbReference type="RefSeq" id="WP_192776560.1">
    <property type="nucleotide sequence ID" value="NZ_BAAASY010000011.1"/>
</dbReference>
<proteinExistence type="predicted"/>
<evidence type="ECO:0000256" key="3">
    <source>
        <dbReference type="SAM" id="MobiDB-lite"/>
    </source>
</evidence>
<dbReference type="EMBL" id="JADBEF010000001">
    <property type="protein sequence ID" value="MBE1561683.1"/>
    <property type="molecule type" value="Genomic_DNA"/>
</dbReference>
<dbReference type="InterPro" id="IPR027797">
    <property type="entry name" value="PT-TG_dom"/>
</dbReference>
<keyword evidence="2" id="KW-0964">Secreted</keyword>
<keyword evidence="6" id="KW-1185">Reference proteome</keyword>
<organism evidence="5 6">
    <name type="scientific">Nonomuraea africana</name>
    <dbReference type="NCBI Taxonomy" id="46171"/>
    <lineage>
        <taxon>Bacteria</taxon>
        <taxon>Bacillati</taxon>
        <taxon>Actinomycetota</taxon>
        <taxon>Actinomycetes</taxon>
        <taxon>Streptosporangiales</taxon>
        <taxon>Streptosporangiaceae</taxon>
        <taxon>Nonomuraea</taxon>
    </lineage>
</organism>
<comment type="caution">
    <text evidence="5">The sequence shown here is derived from an EMBL/GenBank/DDBJ whole genome shotgun (WGS) entry which is preliminary data.</text>
</comment>
<gene>
    <name evidence="5" type="ORF">H4W81_004462</name>
</gene>
<comment type="subcellular location">
    <subcellularLocation>
        <location evidence="1">Secreted</location>
    </subcellularLocation>
</comment>
<protein>
    <recommendedName>
        <fullName evidence="4">Pre-toxin TG domain-containing protein</fullName>
    </recommendedName>
</protein>
<feature type="region of interest" description="Disordered" evidence="3">
    <location>
        <begin position="399"/>
        <end position="424"/>
    </location>
</feature>
<name>A0ABR9KI33_9ACTN</name>
<accession>A0ABR9KI33</accession>
<evidence type="ECO:0000256" key="1">
    <source>
        <dbReference type="ARBA" id="ARBA00004613"/>
    </source>
</evidence>
<evidence type="ECO:0000256" key="2">
    <source>
        <dbReference type="ARBA" id="ARBA00022525"/>
    </source>
</evidence>
<evidence type="ECO:0000313" key="6">
    <source>
        <dbReference type="Proteomes" id="UP000661607"/>
    </source>
</evidence>